<organism evidence="2 3">
    <name type="scientific">Allacma fusca</name>
    <dbReference type="NCBI Taxonomy" id="39272"/>
    <lineage>
        <taxon>Eukaryota</taxon>
        <taxon>Metazoa</taxon>
        <taxon>Ecdysozoa</taxon>
        <taxon>Arthropoda</taxon>
        <taxon>Hexapoda</taxon>
        <taxon>Collembola</taxon>
        <taxon>Symphypleona</taxon>
        <taxon>Sminthuridae</taxon>
        <taxon>Allacma</taxon>
    </lineage>
</organism>
<proteinExistence type="predicted"/>
<gene>
    <name evidence="2" type="ORF">AFUS01_LOCUS2488</name>
</gene>
<dbReference type="InterPro" id="IPR010734">
    <property type="entry name" value="Copine_C"/>
</dbReference>
<dbReference type="InterPro" id="IPR002035">
    <property type="entry name" value="VWF_A"/>
</dbReference>
<accession>A0A8J2J286</accession>
<evidence type="ECO:0000313" key="2">
    <source>
        <dbReference type="EMBL" id="CAG7677703.1"/>
    </source>
</evidence>
<dbReference type="PANTHER" id="PTHR10857">
    <property type="entry name" value="COPINE"/>
    <property type="match status" value="1"/>
</dbReference>
<evidence type="ECO:0000313" key="3">
    <source>
        <dbReference type="Proteomes" id="UP000708208"/>
    </source>
</evidence>
<sequence length="576" mass="63255">MEYRFEQSQVLRFEVYDIDDEDEEILDAQDSIGYLECTVANIVSAGPKGFIKELDSEEEGAKTGTIILIAEELASLKDEINLKLSGHSLGSLMNCFMPKTFYSISKINDAGTYLVVFRSQETRGSNPIYPNVTISGRTLCNGDKDRQLKLEVWKRTLKGEDELVGFAFTTLSRMSSGVDDRMQLMGRSGQPISSSLYVLSCNITPVFTFFDFVQAGTRIHLIFSIDFTSSNGDPTHVTSLHHISPDPKMTNAYEQAIAATGLIIKDYDNTNIFPVYGFGARIPPIGETSHLFPVTLAHTPNCQGIEGVVRAYKNCISRVQLFGPTNIAPAINRVIKIASQGKPGQHYYILTIITDGVVTDMHHAKEAVIKAASLPISIIIVGVGEADFDAMEELDADGTRLVYNGKEAERDIVQFVEYRSAESWLKRTGESTANAATGPTMYNAGGGGLAGMINFAQREMTNLLAQGQLAEDILAEIPDQLTSFMKARGIEPRMISIEDSKPEEVFIGAEGPDVTPAEDPKSKAVSWNVMMLVNRGKSKFRAKSPRSRLLASVIHNEPSTENKFLATDLQTDATDE</sequence>
<name>A0A8J2J286_9HEXA</name>
<dbReference type="PROSITE" id="PS50234">
    <property type="entry name" value="VWFA"/>
    <property type="match status" value="1"/>
</dbReference>
<dbReference type="SMART" id="SM00327">
    <property type="entry name" value="VWA"/>
    <property type="match status" value="1"/>
</dbReference>
<feature type="domain" description="VWFA" evidence="1">
    <location>
        <begin position="220"/>
        <end position="419"/>
    </location>
</feature>
<dbReference type="Pfam" id="PF07002">
    <property type="entry name" value="Copine"/>
    <property type="match status" value="1"/>
</dbReference>
<comment type="caution">
    <text evidence="2">The sequence shown here is derived from an EMBL/GenBank/DDBJ whole genome shotgun (WGS) entry which is preliminary data.</text>
</comment>
<reference evidence="2" key="1">
    <citation type="submission" date="2021-06" db="EMBL/GenBank/DDBJ databases">
        <authorList>
            <person name="Hodson N. C."/>
            <person name="Mongue J. A."/>
            <person name="Jaron S. K."/>
        </authorList>
    </citation>
    <scope>NUCLEOTIDE SEQUENCE</scope>
</reference>
<dbReference type="EMBL" id="CAJVCH010014217">
    <property type="protein sequence ID" value="CAG7677703.1"/>
    <property type="molecule type" value="Genomic_DNA"/>
</dbReference>
<dbReference type="OrthoDB" id="6620344at2759"/>
<evidence type="ECO:0000259" key="1">
    <source>
        <dbReference type="PROSITE" id="PS50234"/>
    </source>
</evidence>
<dbReference type="InterPro" id="IPR045052">
    <property type="entry name" value="Copine"/>
</dbReference>
<dbReference type="GO" id="GO:0005886">
    <property type="term" value="C:plasma membrane"/>
    <property type="evidence" value="ECO:0007669"/>
    <property type="project" value="TreeGrafter"/>
</dbReference>
<protein>
    <recommendedName>
        <fullName evidence="1">VWFA domain-containing protein</fullName>
    </recommendedName>
</protein>
<dbReference type="GO" id="GO:0005544">
    <property type="term" value="F:calcium-dependent phospholipid binding"/>
    <property type="evidence" value="ECO:0007669"/>
    <property type="project" value="InterPro"/>
</dbReference>
<dbReference type="Proteomes" id="UP000708208">
    <property type="component" value="Unassembled WGS sequence"/>
</dbReference>
<keyword evidence="3" id="KW-1185">Reference proteome</keyword>
<dbReference type="GO" id="GO:0071277">
    <property type="term" value="P:cellular response to calcium ion"/>
    <property type="evidence" value="ECO:0007669"/>
    <property type="project" value="TreeGrafter"/>
</dbReference>
<dbReference type="PANTHER" id="PTHR10857:SF106">
    <property type="entry name" value="C2 DOMAIN-CONTAINING PROTEIN"/>
    <property type="match status" value="1"/>
</dbReference>
<dbReference type="AlphaFoldDB" id="A0A8J2J286"/>